<dbReference type="RefSeq" id="WP_380832481.1">
    <property type="nucleotide sequence ID" value="NZ_JBHTCG010000063.1"/>
</dbReference>
<protein>
    <submittedName>
        <fullName evidence="3">Uncharacterized protein</fullName>
    </submittedName>
</protein>
<sequence>MNVEEVLKEAMSAHVADVRAPAMMGQAVRRRHRAHVTRFRTAGAAALTVLVAGSFPAYTALTSGHGLAPNPAPAGPAVASSGAPASDTPTALGDPSQAPTALGDPSQAPTALGDPSQEPTAVGDPSQEPTAVGDPSQEPTDVGEPSQAPTSLPSDDGVDTATMPPSAATAEPSQDDRSGLPQDLGDLGDGRAFGGVRVGYLPEGLQWGKWSGKNGFGTTSYTTTWAESGLQPGEYSVQMVIYEGAAAKRERSKLKDYRADAKATRVNVHGSAAVIATLGEASEITGDGGTPTIVWSPGRGLMAEAMISPDYARKLGADHTGRELKKIAEAVRPTG</sequence>
<evidence type="ECO:0000256" key="1">
    <source>
        <dbReference type="SAM" id="MobiDB-lite"/>
    </source>
</evidence>
<feature type="region of interest" description="Disordered" evidence="1">
    <location>
        <begin position="72"/>
        <end position="188"/>
    </location>
</feature>
<feature type="transmembrane region" description="Helical" evidence="2">
    <location>
        <begin position="39"/>
        <end position="61"/>
    </location>
</feature>
<dbReference type="Proteomes" id="UP001596496">
    <property type="component" value="Unassembled WGS sequence"/>
</dbReference>
<keyword evidence="4" id="KW-1185">Reference proteome</keyword>
<evidence type="ECO:0000313" key="4">
    <source>
        <dbReference type="Proteomes" id="UP001596496"/>
    </source>
</evidence>
<dbReference type="EMBL" id="JBHTCG010000063">
    <property type="protein sequence ID" value="MFC7388386.1"/>
    <property type="molecule type" value="Genomic_DNA"/>
</dbReference>
<evidence type="ECO:0000256" key="2">
    <source>
        <dbReference type="SAM" id="Phobius"/>
    </source>
</evidence>
<accession>A0ABW2PJ41</accession>
<feature type="compositionally biased region" description="Low complexity" evidence="1">
    <location>
        <begin position="75"/>
        <end position="86"/>
    </location>
</feature>
<keyword evidence="2" id="KW-0472">Membrane</keyword>
<reference evidence="4" key="1">
    <citation type="journal article" date="2019" name="Int. J. Syst. Evol. Microbiol.">
        <title>The Global Catalogue of Microorganisms (GCM) 10K type strain sequencing project: providing services to taxonomists for standard genome sequencing and annotation.</title>
        <authorList>
            <consortium name="The Broad Institute Genomics Platform"/>
            <consortium name="The Broad Institute Genome Sequencing Center for Infectious Disease"/>
            <person name="Wu L."/>
            <person name="Ma J."/>
        </authorList>
    </citation>
    <scope>NUCLEOTIDE SEQUENCE [LARGE SCALE GENOMIC DNA]</scope>
    <source>
        <strain evidence="4">CECT 7649</strain>
    </source>
</reference>
<comment type="caution">
    <text evidence="3">The sequence shown here is derived from an EMBL/GenBank/DDBJ whole genome shotgun (WGS) entry which is preliminary data.</text>
</comment>
<keyword evidence="2" id="KW-0812">Transmembrane</keyword>
<evidence type="ECO:0000313" key="3">
    <source>
        <dbReference type="EMBL" id="MFC7388386.1"/>
    </source>
</evidence>
<proteinExistence type="predicted"/>
<organism evidence="3 4">
    <name type="scientific">Sphaerisporangium rhizosphaerae</name>
    <dbReference type="NCBI Taxonomy" id="2269375"/>
    <lineage>
        <taxon>Bacteria</taxon>
        <taxon>Bacillati</taxon>
        <taxon>Actinomycetota</taxon>
        <taxon>Actinomycetes</taxon>
        <taxon>Streptosporangiales</taxon>
        <taxon>Streptosporangiaceae</taxon>
        <taxon>Sphaerisporangium</taxon>
    </lineage>
</organism>
<gene>
    <name evidence="3" type="ORF">ACFQSB_39700</name>
</gene>
<name>A0ABW2PJ41_9ACTN</name>
<keyword evidence="2" id="KW-1133">Transmembrane helix</keyword>